<protein>
    <submittedName>
        <fullName evidence="1">Uncharacterized protein</fullName>
    </submittedName>
</protein>
<keyword evidence="2" id="KW-1185">Reference proteome</keyword>
<gene>
    <name evidence="1" type="ORF">HNY73_005893</name>
</gene>
<accession>A0A8T0FI70</accession>
<comment type="caution">
    <text evidence="1">The sequence shown here is derived from an EMBL/GenBank/DDBJ whole genome shotgun (WGS) entry which is preliminary data.</text>
</comment>
<reference evidence="1" key="1">
    <citation type="journal article" date="2020" name="bioRxiv">
        <title>Chromosome-level reference genome of the European wasp spider Argiope bruennichi: a resource for studies on range expansion and evolutionary adaptation.</title>
        <authorList>
            <person name="Sheffer M.M."/>
            <person name="Hoppe A."/>
            <person name="Krehenwinkel H."/>
            <person name="Uhl G."/>
            <person name="Kuss A.W."/>
            <person name="Jensen L."/>
            <person name="Jensen C."/>
            <person name="Gillespie R.G."/>
            <person name="Hoff K.J."/>
            <person name="Prost S."/>
        </authorList>
    </citation>
    <scope>NUCLEOTIDE SEQUENCE</scope>
</reference>
<name>A0A8T0FI70_ARGBR</name>
<dbReference type="AlphaFoldDB" id="A0A8T0FI70"/>
<reference evidence="1" key="2">
    <citation type="submission" date="2020-06" db="EMBL/GenBank/DDBJ databases">
        <authorList>
            <person name="Sheffer M."/>
        </authorList>
    </citation>
    <scope>NUCLEOTIDE SEQUENCE</scope>
</reference>
<proteinExistence type="predicted"/>
<evidence type="ECO:0000313" key="1">
    <source>
        <dbReference type="EMBL" id="KAF8790954.1"/>
    </source>
</evidence>
<sequence length="155" mass="17791">MALGSNRVVRVKEEILSDGHNVHYKMILSNLASLRVWPFEKNYCTSCQTLPTAWKYEMRLHEMALDGSITFSFYLKRCDTINAPLFRTLLWMSITDTNGTPIYPPTVFQKNSINPGEEVLEIVKTSAPLFDFGTFLNQEVVLTVSIMVRLCHVQR</sequence>
<dbReference type="EMBL" id="JABXBU010000011">
    <property type="protein sequence ID" value="KAF8790954.1"/>
    <property type="molecule type" value="Genomic_DNA"/>
</dbReference>
<evidence type="ECO:0000313" key="2">
    <source>
        <dbReference type="Proteomes" id="UP000807504"/>
    </source>
</evidence>
<organism evidence="1 2">
    <name type="scientific">Argiope bruennichi</name>
    <name type="common">Wasp spider</name>
    <name type="synonym">Aranea bruennichi</name>
    <dbReference type="NCBI Taxonomy" id="94029"/>
    <lineage>
        <taxon>Eukaryota</taxon>
        <taxon>Metazoa</taxon>
        <taxon>Ecdysozoa</taxon>
        <taxon>Arthropoda</taxon>
        <taxon>Chelicerata</taxon>
        <taxon>Arachnida</taxon>
        <taxon>Araneae</taxon>
        <taxon>Araneomorphae</taxon>
        <taxon>Entelegynae</taxon>
        <taxon>Araneoidea</taxon>
        <taxon>Araneidae</taxon>
        <taxon>Argiope</taxon>
    </lineage>
</organism>
<dbReference type="Proteomes" id="UP000807504">
    <property type="component" value="Unassembled WGS sequence"/>
</dbReference>